<evidence type="ECO:0000313" key="2">
    <source>
        <dbReference type="EMBL" id="GAT05212.1"/>
    </source>
</evidence>
<evidence type="ECO:0000313" key="3">
    <source>
        <dbReference type="Proteomes" id="UP000069705"/>
    </source>
</evidence>
<evidence type="ECO:0000256" key="1">
    <source>
        <dbReference type="SAM" id="MobiDB-lite"/>
    </source>
</evidence>
<comment type="caution">
    <text evidence="2">The sequence shown here is derived from an EMBL/GenBank/DDBJ whole genome shotgun (WGS) entry which is preliminary data.</text>
</comment>
<dbReference type="Pfam" id="PF02575">
    <property type="entry name" value="YbaB_DNA_bd"/>
    <property type="match status" value="1"/>
</dbReference>
<dbReference type="Proteomes" id="UP000069705">
    <property type="component" value="Unassembled WGS sequence"/>
</dbReference>
<dbReference type="Gene3D" id="3.30.1310.10">
    <property type="entry name" value="Nucleoid-associated protein YbaB-like domain"/>
    <property type="match status" value="1"/>
</dbReference>
<name>A0A100WVP2_MYCFO</name>
<dbReference type="GeneID" id="93416094"/>
<dbReference type="RefSeq" id="WP_003883783.1">
    <property type="nucleotide sequence ID" value="NZ_BCSZ01000053.1"/>
</dbReference>
<gene>
    <name evidence="2" type="ORF">RMCFA_5323</name>
</gene>
<dbReference type="GO" id="GO:0003677">
    <property type="term" value="F:DNA binding"/>
    <property type="evidence" value="ECO:0007669"/>
    <property type="project" value="InterPro"/>
</dbReference>
<reference evidence="2 3" key="1">
    <citation type="journal article" date="2016" name="Genome Announc.">
        <title>Draft Genome Sequences of Five Rapidly Growing Mycobacterium Species, M. thermoresistibile, M. fortuitum subsp. acetamidolyticum, M. canariasense, M. brisbanense, and M. novocastrense.</title>
        <authorList>
            <person name="Katahira K."/>
            <person name="Ogura Y."/>
            <person name="Gotoh Y."/>
            <person name="Hayashi T."/>
        </authorList>
    </citation>
    <scope>NUCLEOTIDE SEQUENCE [LARGE SCALE GENOMIC DNA]</scope>
    <source>
        <strain evidence="2 3">JCM6368</strain>
    </source>
</reference>
<evidence type="ECO:0008006" key="4">
    <source>
        <dbReference type="Google" id="ProtNLM"/>
    </source>
</evidence>
<dbReference type="EMBL" id="BCSZ01000053">
    <property type="protein sequence ID" value="GAT05212.1"/>
    <property type="molecule type" value="Genomic_DNA"/>
</dbReference>
<feature type="region of interest" description="Disordered" evidence="1">
    <location>
        <begin position="130"/>
        <end position="154"/>
    </location>
</feature>
<proteinExistence type="predicted"/>
<reference evidence="3" key="2">
    <citation type="submission" date="2016-02" db="EMBL/GenBank/DDBJ databases">
        <title>Draft genome sequence of five rapidly growing Mycobacterium species.</title>
        <authorList>
            <person name="Katahira K."/>
            <person name="Gotou Y."/>
            <person name="Iida K."/>
            <person name="Ogura Y."/>
            <person name="Hayashi T."/>
        </authorList>
    </citation>
    <scope>NUCLEOTIDE SEQUENCE [LARGE SCALE GENOMIC DNA]</scope>
    <source>
        <strain evidence="3">JCM6368</strain>
    </source>
</reference>
<dbReference type="SUPFAM" id="SSF82607">
    <property type="entry name" value="YbaB-like"/>
    <property type="match status" value="1"/>
</dbReference>
<accession>A0A100WVP2</accession>
<organism evidence="2 3">
    <name type="scientific">Mycolicibacterium fortuitum subsp. acetamidolyticum</name>
    <dbReference type="NCBI Taxonomy" id="144550"/>
    <lineage>
        <taxon>Bacteria</taxon>
        <taxon>Bacillati</taxon>
        <taxon>Actinomycetota</taxon>
        <taxon>Actinomycetes</taxon>
        <taxon>Mycobacteriales</taxon>
        <taxon>Mycobacteriaceae</taxon>
        <taxon>Mycolicibacterium</taxon>
    </lineage>
</organism>
<dbReference type="InterPro" id="IPR036894">
    <property type="entry name" value="YbaB-like_sf"/>
</dbReference>
<dbReference type="AlphaFoldDB" id="A0A100WVP2"/>
<dbReference type="InterPro" id="IPR004401">
    <property type="entry name" value="YbaB/EbfC"/>
</dbReference>
<sequence>MSNDALRHQMTEVLALVSEQMADIAAVQREQAQLTASAEEADGLVEVTVDARGHVIKTVIDESYLDEYELEELGGHVTAAAQTAAQLVAQRSAALMMPIEERRRMMPALSDIADGAPDLRDLTRSVFGIDDAAGRAGEPEGDDQDESTFPTVRS</sequence>
<protein>
    <recommendedName>
        <fullName evidence="4">YbaB/EbfC family nucleoid-associated protein</fullName>
    </recommendedName>
</protein>